<evidence type="ECO:0000313" key="2">
    <source>
        <dbReference type="EMBL" id="WFC95379.1"/>
    </source>
</evidence>
<evidence type="ECO:0000313" key="3">
    <source>
        <dbReference type="Proteomes" id="UP001216638"/>
    </source>
</evidence>
<dbReference type="Pfam" id="PF16035">
    <property type="entry name" value="Chalcone_2"/>
    <property type="match status" value="2"/>
</dbReference>
<dbReference type="PANTHER" id="PTHR47284">
    <property type="entry name" value="FATTY-ACID-BINDING PROTEIN 2"/>
    <property type="match status" value="1"/>
</dbReference>
<accession>A0AAF0DWL9</accession>
<dbReference type="AlphaFoldDB" id="A0AAF0DWL9"/>
<keyword evidence="3" id="KW-1185">Reference proteome</keyword>
<reference evidence="2" key="1">
    <citation type="submission" date="2023-03" db="EMBL/GenBank/DDBJ databases">
        <title>Mating type loci evolution in Malassezia.</title>
        <authorList>
            <person name="Coelho M.A."/>
        </authorList>
    </citation>
    <scope>NUCLEOTIDE SEQUENCE</scope>
    <source>
        <strain evidence="2">CBS 14135</strain>
    </source>
</reference>
<proteinExistence type="predicted"/>
<dbReference type="Proteomes" id="UP001216638">
    <property type="component" value="Chromosome 2"/>
</dbReference>
<sequence>MRTMWRTSRVAVPLVGAFAAAGAVALTATRPVHLDAGSGPAVPEMPVVPTTPPVRTVVDPATKQALPAEIVADVNGKPRTLRLVGLGVRAVTFLRMYVYVAGVYVDASMVGSQLGTEGADGEDLERVFSRWMERGVPVAVRIMPLRNTDFAHLRDGLVRAVTYRAKDARVPDGAYALSDESEACLSHNVRDLKHLFPRHSVPKGHVLDLVVWRRGADAGPYHLSLAYDGHVLGAVSSEVPDQTSGVPTFVLPMQLILAYLGTRPDISGTLRASVAHGLHEGLP</sequence>
<dbReference type="InterPro" id="IPR036298">
    <property type="entry name" value="Chalcone_isomerase_sf"/>
</dbReference>
<dbReference type="InterPro" id="IPR016087">
    <property type="entry name" value="Chalcone_isomerase"/>
</dbReference>
<evidence type="ECO:0000259" key="1">
    <source>
        <dbReference type="Pfam" id="PF16035"/>
    </source>
</evidence>
<dbReference type="InterPro" id="IPR016088">
    <property type="entry name" value="Chalcone_isomerase_3-sand"/>
</dbReference>
<dbReference type="SUPFAM" id="SSF54626">
    <property type="entry name" value="Chalcone isomerase"/>
    <property type="match status" value="1"/>
</dbReference>
<dbReference type="EMBL" id="CP119952">
    <property type="protein sequence ID" value="WFC95379.1"/>
    <property type="molecule type" value="Genomic_DNA"/>
</dbReference>
<organism evidence="2 3">
    <name type="scientific">Malassezia brasiliensis</name>
    <dbReference type="NCBI Taxonomy" id="1821822"/>
    <lineage>
        <taxon>Eukaryota</taxon>
        <taxon>Fungi</taxon>
        <taxon>Dikarya</taxon>
        <taxon>Basidiomycota</taxon>
        <taxon>Ustilaginomycotina</taxon>
        <taxon>Malasseziomycetes</taxon>
        <taxon>Malasseziales</taxon>
        <taxon>Malasseziaceae</taxon>
        <taxon>Malassezia</taxon>
    </lineage>
</organism>
<dbReference type="Gene3D" id="3.50.70.10">
    <property type="match status" value="1"/>
</dbReference>
<dbReference type="PANTHER" id="PTHR47284:SF3">
    <property type="entry name" value="FATTY-ACID-BINDING PROTEIN 2"/>
    <property type="match status" value="1"/>
</dbReference>
<dbReference type="GO" id="GO:0016872">
    <property type="term" value="F:intramolecular lyase activity"/>
    <property type="evidence" value="ECO:0007669"/>
    <property type="project" value="InterPro"/>
</dbReference>
<feature type="domain" description="Chalcone isomerase" evidence="1">
    <location>
        <begin position="80"/>
        <end position="108"/>
    </location>
</feature>
<protein>
    <recommendedName>
        <fullName evidence="1">Chalcone isomerase domain-containing protein</fullName>
    </recommendedName>
</protein>
<gene>
    <name evidence="2" type="ORF">MBRA1_002027</name>
</gene>
<name>A0AAF0DWL9_9BASI</name>
<feature type="domain" description="Chalcone isomerase" evidence="1">
    <location>
        <begin position="119"/>
        <end position="274"/>
    </location>
</feature>